<dbReference type="Gene3D" id="3.80.10.10">
    <property type="entry name" value="Ribonuclease Inhibitor"/>
    <property type="match status" value="2"/>
</dbReference>
<protein>
    <recommendedName>
        <fullName evidence="2">Disease resistance protein At4g27190-like leucine-rich repeats domain-containing protein</fullName>
    </recommendedName>
</protein>
<evidence type="ECO:0000256" key="1">
    <source>
        <dbReference type="ARBA" id="ARBA00022821"/>
    </source>
</evidence>
<evidence type="ECO:0000313" key="3">
    <source>
        <dbReference type="EMBL" id="WOG94556.1"/>
    </source>
</evidence>
<dbReference type="InterPro" id="IPR032675">
    <property type="entry name" value="LRR_dom_sf"/>
</dbReference>
<gene>
    <name evidence="3" type="ORF">DCAR_0313852</name>
</gene>
<dbReference type="PANTHER" id="PTHR33463:SF136">
    <property type="entry name" value="NB-ARC DOMAIN-CONTAINING PROTEIN"/>
    <property type="match status" value="1"/>
</dbReference>
<dbReference type="SUPFAM" id="SSF52058">
    <property type="entry name" value="L domain-like"/>
    <property type="match status" value="1"/>
</dbReference>
<reference evidence="3" key="2">
    <citation type="submission" date="2022-03" db="EMBL/GenBank/DDBJ databases">
        <title>Draft title - Genomic analysis of global carrot germplasm unveils the trajectory of domestication and the origin of high carotenoid orange carrot.</title>
        <authorList>
            <person name="Iorizzo M."/>
            <person name="Ellison S."/>
            <person name="Senalik D."/>
            <person name="Macko-Podgorni A."/>
            <person name="Grzebelus D."/>
            <person name="Bostan H."/>
            <person name="Rolling W."/>
            <person name="Curaba J."/>
            <person name="Simon P."/>
        </authorList>
    </citation>
    <scope>NUCLEOTIDE SEQUENCE</scope>
    <source>
        <tissue evidence="3">Leaf</tissue>
    </source>
</reference>
<proteinExistence type="predicted"/>
<reference evidence="3" key="1">
    <citation type="journal article" date="2016" name="Nat. Genet.">
        <title>A high-quality carrot genome assembly provides new insights into carotenoid accumulation and asterid genome evolution.</title>
        <authorList>
            <person name="Iorizzo M."/>
            <person name="Ellison S."/>
            <person name="Senalik D."/>
            <person name="Zeng P."/>
            <person name="Satapoomin P."/>
            <person name="Huang J."/>
            <person name="Bowman M."/>
            <person name="Iovene M."/>
            <person name="Sanseverino W."/>
            <person name="Cavagnaro P."/>
            <person name="Yildiz M."/>
            <person name="Macko-Podgorni A."/>
            <person name="Moranska E."/>
            <person name="Grzebelus E."/>
            <person name="Grzebelus D."/>
            <person name="Ashrafi H."/>
            <person name="Zheng Z."/>
            <person name="Cheng S."/>
            <person name="Spooner D."/>
            <person name="Van Deynze A."/>
            <person name="Simon P."/>
        </authorList>
    </citation>
    <scope>NUCLEOTIDE SEQUENCE</scope>
    <source>
        <tissue evidence="3">Leaf</tissue>
    </source>
</reference>
<organism evidence="3 4">
    <name type="scientific">Daucus carota subsp. sativus</name>
    <name type="common">Carrot</name>
    <dbReference type="NCBI Taxonomy" id="79200"/>
    <lineage>
        <taxon>Eukaryota</taxon>
        <taxon>Viridiplantae</taxon>
        <taxon>Streptophyta</taxon>
        <taxon>Embryophyta</taxon>
        <taxon>Tracheophyta</taxon>
        <taxon>Spermatophyta</taxon>
        <taxon>Magnoliopsida</taxon>
        <taxon>eudicotyledons</taxon>
        <taxon>Gunneridae</taxon>
        <taxon>Pentapetalae</taxon>
        <taxon>asterids</taxon>
        <taxon>campanulids</taxon>
        <taxon>Apiales</taxon>
        <taxon>Apiaceae</taxon>
        <taxon>Apioideae</taxon>
        <taxon>Scandiceae</taxon>
        <taxon>Daucinae</taxon>
        <taxon>Daucus</taxon>
        <taxon>Daucus sect. Daucus</taxon>
    </lineage>
</organism>
<accession>A0AAF0WTH5</accession>
<dbReference type="InterPro" id="IPR057135">
    <property type="entry name" value="At4g27190-like_LRR"/>
</dbReference>
<dbReference type="PANTHER" id="PTHR33463">
    <property type="entry name" value="NB-ARC DOMAIN-CONTAINING PROTEIN-RELATED"/>
    <property type="match status" value="1"/>
</dbReference>
<dbReference type="Pfam" id="PF23247">
    <property type="entry name" value="LRR_RPS2"/>
    <property type="match status" value="1"/>
</dbReference>
<sequence>MVSSFELQFSLQPLAQLRTLILDDCDITHINQAKNNCFPEKLETLCFWNCDLPVPLNLPNLKYLRKLEIEQWRGGVQMVPNTISSLSSLEELHIPNAFEIRGDISAVPEPTLAEITKLTSLKSLRLFFRVPESFQDTKVFQNLLEFNICVPRPSKDVCYLLNTGVSVKRSLELNGNQLEALVILVERAEQILLRCTDINVSSIWHRNREAFADLRYLYIHYCEIEFLARMSEDMIRRMSEDMIRPSLQPSISFSKLSILQIRGCSAMKYLFCSRVAKCLMQLQQLCIDDCPLLEAIVTNEGTSDGYSINLFKLKSLKLTKLLRLKSFYREEKDMDDSVAFPWLEELHIVDSSHISDIWGKQNYEDNLSSFCRLKSINLWECNKLESVIPHAMMQRLQNLVCLDVSFCRSLVSEIGTNGCNVDASPLVALRRMHLRGLPCLTKTGLNSTEHSGAMTLYPNLQDLNIWNCNSLRNVFSPRIARDLTRLEKMCVEHCKAMGEIIGQREQGDITDMILFPKLSILKLDSLPTLSSIGCYKVL</sequence>
<dbReference type="InterPro" id="IPR050905">
    <property type="entry name" value="Plant_NBS-LRR"/>
</dbReference>
<keyword evidence="4" id="KW-1185">Reference proteome</keyword>
<keyword evidence="1" id="KW-0611">Plant defense</keyword>
<dbReference type="AlphaFoldDB" id="A0AAF0WTH5"/>
<dbReference type="EMBL" id="CP093345">
    <property type="protein sequence ID" value="WOG94556.1"/>
    <property type="molecule type" value="Genomic_DNA"/>
</dbReference>
<evidence type="ECO:0000313" key="4">
    <source>
        <dbReference type="Proteomes" id="UP000077755"/>
    </source>
</evidence>
<feature type="domain" description="Disease resistance protein At4g27190-like leucine-rich repeats" evidence="2">
    <location>
        <begin position="344"/>
        <end position="495"/>
    </location>
</feature>
<dbReference type="Proteomes" id="UP000077755">
    <property type="component" value="Chromosome 3"/>
</dbReference>
<name>A0AAF0WTH5_DAUCS</name>
<evidence type="ECO:0000259" key="2">
    <source>
        <dbReference type="Pfam" id="PF23247"/>
    </source>
</evidence>